<dbReference type="Proteomes" id="UP000230709">
    <property type="component" value="Chromosome"/>
</dbReference>
<proteinExistence type="predicted"/>
<feature type="transmembrane region" description="Helical" evidence="2">
    <location>
        <begin position="6"/>
        <end position="27"/>
    </location>
</feature>
<keyword evidence="2" id="KW-0812">Transmembrane</keyword>
<evidence type="ECO:0000313" key="4">
    <source>
        <dbReference type="Proteomes" id="UP000230709"/>
    </source>
</evidence>
<accession>A0A2D2D2L6</accession>
<feature type="compositionally biased region" description="Pro residues" evidence="1">
    <location>
        <begin position="133"/>
        <end position="148"/>
    </location>
</feature>
<evidence type="ECO:0000313" key="3">
    <source>
        <dbReference type="EMBL" id="ATQ69099.1"/>
    </source>
</evidence>
<reference evidence="4" key="1">
    <citation type="submission" date="2017-10" db="EMBL/GenBank/DDBJ databases">
        <title>Completed PacBio SMRT sequence of Methylosinus trichosporium OB3b reveals presence of a third large plasmid.</title>
        <authorList>
            <person name="Charles T.C."/>
            <person name="Lynch M.D.J."/>
            <person name="Heil J.R."/>
            <person name="Cheng J."/>
        </authorList>
    </citation>
    <scope>NUCLEOTIDE SEQUENCE [LARGE SCALE GENOMIC DNA]</scope>
    <source>
        <strain evidence="4">OB3b</strain>
    </source>
</reference>
<dbReference type="STRING" id="595536.GCA_000178815_02108"/>
<dbReference type="RefSeq" id="WP_003615053.1">
    <property type="nucleotide sequence ID" value="NZ_ADVE02000001.1"/>
</dbReference>
<feature type="compositionally biased region" description="Basic and acidic residues" evidence="1">
    <location>
        <begin position="170"/>
        <end position="179"/>
    </location>
</feature>
<evidence type="ECO:0000256" key="2">
    <source>
        <dbReference type="SAM" id="Phobius"/>
    </source>
</evidence>
<protein>
    <submittedName>
        <fullName evidence="3">Uncharacterized protein</fullName>
    </submittedName>
</protein>
<sequence length="247" mass="25735">MLYLLAVSWEWLAGAAALGLAVGLYAFTNDRAARFSGNGLILTAALLLLGGFFCCNLQIVPGRAGLYLDLGLLLATAYSLALPLGGAVRLLTAGPAPAPAKKKPPHVVVRGAPKQPAEPAPEAAPPELESRPELPPVEETPPAPPAPKAAPIETPKKHPGVQPPGLPGPRDGKPDDLSKIKGVGPKSVEKLHGLGVYHFDQIAAWTPEHVKWVSASFAVPGRLEKGRWVAQAKDLAEAAEAKTGDTP</sequence>
<evidence type="ECO:0000256" key="1">
    <source>
        <dbReference type="SAM" id="MobiDB-lite"/>
    </source>
</evidence>
<dbReference type="KEGG" id="mtw:CQW49_15370"/>
<dbReference type="EMBL" id="CP023737">
    <property type="protein sequence ID" value="ATQ69099.1"/>
    <property type="molecule type" value="Genomic_DNA"/>
</dbReference>
<keyword evidence="2" id="KW-1133">Transmembrane helix</keyword>
<feature type="region of interest" description="Disordered" evidence="1">
    <location>
        <begin position="96"/>
        <end position="183"/>
    </location>
</feature>
<organism evidence="3 4">
    <name type="scientific">Methylosinus trichosporium (strain ATCC 35070 / NCIMB 11131 / UNIQEM 75 / OB3b)</name>
    <dbReference type="NCBI Taxonomy" id="595536"/>
    <lineage>
        <taxon>Bacteria</taxon>
        <taxon>Pseudomonadati</taxon>
        <taxon>Pseudomonadota</taxon>
        <taxon>Alphaproteobacteria</taxon>
        <taxon>Hyphomicrobiales</taxon>
        <taxon>Methylocystaceae</taxon>
        <taxon>Methylosinus</taxon>
    </lineage>
</organism>
<dbReference type="Gene3D" id="1.10.150.20">
    <property type="entry name" value="5' to 3' exonuclease, C-terminal subdomain"/>
    <property type="match status" value="1"/>
</dbReference>
<gene>
    <name evidence="3" type="ORF">CQW49_15370</name>
</gene>
<keyword evidence="2" id="KW-0472">Membrane</keyword>
<dbReference type="AlphaFoldDB" id="A0A2D2D2L6"/>
<name>A0A2D2D2L6_METT3</name>
<keyword evidence="4" id="KW-1185">Reference proteome</keyword>
<feature type="transmembrane region" description="Helical" evidence="2">
    <location>
        <begin position="39"/>
        <end position="60"/>
    </location>
</feature>
<feature type="transmembrane region" description="Helical" evidence="2">
    <location>
        <begin position="72"/>
        <end position="92"/>
    </location>
</feature>